<feature type="transmembrane region" description="Helical" evidence="4">
    <location>
        <begin position="90"/>
        <end position="115"/>
    </location>
</feature>
<dbReference type="PANTHER" id="PTHR11360:SF284">
    <property type="entry name" value="EG:103B4.3 PROTEIN-RELATED"/>
    <property type="match status" value="1"/>
</dbReference>
<feature type="transmembrane region" description="Helical" evidence="4">
    <location>
        <begin position="32"/>
        <end position="52"/>
    </location>
</feature>
<evidence type="ECO:0000256" key="2">
    <source>
        <dbReference type="ARBA" id="ARBA00022989"/>
    </source>
</evidence>
<dbReference type="EMBL" id="JAPIUZ010000001">
    <property type="protein sequence ID" value="MCX2562939.1"/>
    <property type="molecule type" value="Genomic_DNA"/>
</dbReference>
<dbReference type="SUPFAM" id="SSF103473">
    <property type="entry name" value="MFS general substrate transporter"/>
    <property type="match status" value="1"/>
</dbReference>
<keyword evidence="3 4" id="KW-0472">Membrane</keyword>
<keyword evidence="2 4" id="KW-1133">Transmembrane helix</keyword>
<evidence type="ECO:0000256" key="3">
    <source>
        <dbReference type="ARBA" id="ARBA00023136"/>
    </source>
</evidence>
<comment type="caution">
    <text evidence="5">The sequence shown here is derived from an EMBL/GenBank/DDBJ whole genome shotgun (WGS) entry which is preliminary data.</text>
</comment>
<accession>A0ABT3QCF0</accession>
<dbReference type="RefSeq" id="WP_173559966.1">
    <property type="nucleotide sequence ID" value="NZ_JAPIUZ010000001.1"/>
</dbReference>
<feature type="transmembrane region" description="Helical" evidence="4">
    <location>
        <begin position="199"/>
        <end position="229"/>
    </location>
</feature>
<keyword evidence="6" id="KW-1185">Reference proteome</keyword>
<feature type="transmembrane region" description="Helical" evidence="4">
    <location>
        <begin position="301"/>
        <end position="323"/>
    </location>
</feature>
<dbReference type="InterPro" id="IPR050327">
    <property type="entry name" value="Proton-linked_MCT"/>
</dbReference>
<evidence type="ECO:0000256" key="1">
    <source>
        <dbReference type="ARBA" id="ARBA00022692"/>
    </source>
</evidence>
<proteinExistence type="predicted"/>
<evidence type="ECO:0000313" key="6">
    <source>
        <dbReference type="Proteomes" id="UP001301152"/>
    </source>
</evidence>
<evidence type="ECO:0000256" key="4">
    <source>
        <dbReference type="SAM" id="Phobius"/>
    </source>
</evidence>
<feature type="transmembrane region" description="Helical" evidence="4">
    <location>
        <begin position="335"/>
        <end position="357"/>
    </location>
</feature>
<feature type="transmembrane region" description="Helical" evidence="4">
    <location>
        <begin position="363"/>
        <end position="385"/>
    </location>
</feature>
<dbReference type="InterPro" id="IPR036259">
    <property type="entry name" value="MFS_trans_sf"/>
</dbReference>
<organism evidence="5 6">
    <name type="scientific">Acetobacter thailandicus</name>
    <dbReference type="NCBI Taxonomy" id="1502842"/>
    <lineage>
        <taxon>Bacteria</taxon>
        <taxon>Pseudomonadati</taxon>
        <taxon>Pseudomonadota</taxon>
        <taxon>Alphaproteobacteria</taxon>
        <taxon>Acetobacterales</taxon>
        <taxon>Acetobacteraceae</taxon>
        <taxon>Acetobacter</taxon>
    </lineage>
</organism>
<sequence length="395" mass="43801">MKYLFCGFLTLLCASAMQMMFLIYYIQFGDFLSHSAWLVALPVLYSVSFGFSSYVSGVLSDKYGAARVLVAGSFLSATALFALPSCTDSLWFLLVAGVWLAAAQASATYVPLFVLTGQSVPRQRAGLSYALMVSAMGGGYIAFVQLWEKLEKTLSWQSAAYFCGLLFCILGCFLCYMLRAQLARVADTAMRSRPLKQAFFNTQIVTFIRTRAFLVLASAMLCTGLILSFHDSLLIHFIREMMNENNPCLFVICLGVVEMVSVCLFGVLSKYISPFFLLGVFFILKLITMTSGFYVPAELNFTIMIIFYAAFLSCIVLSACICFRFPADFSCMGAVFGLLFCIHELGRSAMPVFNYIFDFQNSIGLLVYMVVVCSAPLLIALLCFITRLPRETKPG</sequence>
<reference evidence="5 6" key="1">
    <citation type="submission" date="2022-11" db="EMBL/GenBank/DDBJ databases">
        <title>Genome sequencing of Acetobacter type strain.</title>
        <authorList>
            <person name="Heo J."/>
            <person name="Lee D."/>
            <person name="Han B.-H."/>
            <person name="Hong S.-B."/>
            <person name="Kwon S.-W."/>
        </authorList>
    </citation>
    <scope>NUCLEOTIDE SEQUENCE [LARGE SCALE GENOMIC DNA]</scope>
    <source>
        <strain evidence="5 6">KACC 21253</strain>
    </source>
</reference>
<evidence type="ECO:0000313" key="5">
    <source>
        <dbReference type="EMBL" id="MCX2562939.1"/>
    </source>
</evidence>
<dbReference type="Gene3D" id="1.20.1250.20">
    <property type="entry name" value="MFS general substrate transporter like domains"/>
    <property type="match status" value="1"/>
</dbReference>
<dbReference type="PANTHER" id="PTHR11360">
    <property type="entry name" value="MONOCARBOXYLATE TRANSPORTER"/>
    <property type="match status" value="1"/>
</dbReference>
<name>A0ABT3QCF0_9PROT</name>
<keyword evidence="1 4" id="KW-0812">Transmembrane</keyword>
<feature type="transmembrane region" description="Helical" evidence="4">
    <location>
        <begin position="275"/>
        <end position="295"/>
    </location>
</feature>
<feature type="transmembrane region" description="Helical" evidence="4">
    <location>
        <begin position="127"/>
        <end position="147"/>
    </location>
</feature>
<gene>
    <name evidence="5" type="ORF">OQ497_02995</name>
</gene>
<dbReference type="Proteomes" id="UP001301152">
    <property type="component" value="Unassembled WGS sequence"/>
</dbReference>
<dbReference type="InterPro" id="IPR011701">
    <property type="entry name" value="MFS"/>
</dbReference>
<feature type="transmembrane region" description="Helical" evidence="4">
    <location>
        <begin position="159"/>
        <end position="178"/>
    </location>
</feature>
<protein>
    <submittedName>
        <fullName evidence="5">MFS transporter</fullName>
    </submittedName>
</protein>
<feature type="transmembrane region" description="Helical" evidence="4">
    <location>
        <begin position="64"/>
        <end position="84"/>
    </location>
</feature>
<feature type="transmembrane region" description="Helical" evidence="4">
    <location>
        <begin position="249"/>
        <end position="268"/>
    </location>
</feature>
<dbReference type="Pfam" id="PF07690">
    <property type="entry name" value="MFS_1"/>
    <property type="match status" value="1"/>
</dbReference>